<feature type="domain" description="RNA polymerase sigma factor 70 region 4 type 2" evidence="6">
    <location>
        <begin position="97"/>
        <end position="143"/>
    </location>
</feature>
<dbReference type="InterPro" id="IPR013324">
    <property type="entry name" value="RNA_pol_sigma_r3/r4-like"/>
</dbReference>
<reference evidence="7 8" key="1">
    <citation type="submission" date="2019-03" db="EMBL/GenBank/DDBJ databases">
        <title>Sequencing the genomes of 1000 actinobacteria strains.</title>
        <authorList>
            <person name="Klenk H.-P."/>
        </authorList>
    </citation>
    <scope>NUCLEOTIDE SEQUENCE [LARGE SCALE GENOMIC DNA]</scope>
    <source>
        <strain evidence="7 8">DSM 18936</strain>
    </source>
</reference>
<evidence type="ECO:0000313" key="7">
    <source>
        <dbReference type="EMBL" id="TDT17453.1"/>
    </source>
</evidence>
<keyword evidence="4" id="KW-0238">DNA-binding</keyword>
<comment type="caution">
    <text evidence="7">The sequence shown here is derived from an EMBL/GenBank/DDBJ whole genome shotgun (WGS) entry which is preliminary data.</text>
</comment>
<name>A0A4R7I4A4_9ACTN</name>
<dbReference type="AlphaFoldDB" id="A0A4R7I4A4"/>
<comment type="similarity">
    <text evidence="1">Belongs to the sigma-70 factor family. ECF subfamily.</text>
</comment>
<keyword evidence="5" id="KW-0804">Transcription</keyword>
<dbReference type="PANTHER" id="PTHR43133:SF8">
    <property type="entry name" value="RNA POLYMERASE SIGMA FACTOR HI_1459-RELATED"/>
    <property type="match status" value="1"/>
</dbReference>
<accession>A0A4R7I4A4</accession>
<sequence>MQTDAVVERVRSVYETDHARLWRSIYAFAGSRDVADEATAEAFAQALRRGDELRDVAAWVWRSAFAIARGELQRRRRANGEPAEVPSVDTVDGLGGLLRRLAALSEQDRELIVLCHVGGWKPGELATVLGEPAGRVRVRLHRATERAREILENDR</sequence>
<keyword evidence="8" id="KW-1185">Reference proteome</keyword>
<evidence type="ECO:0000259" key="6">
    <source>
        <dbReference type="Pfam" id="PF08281"/>
    </source>
</evidence>
<keyword evidence="3" id="KW-0731">Sigma factor</keyword>
<evidence type="ECO:0000313" key="8">
    <source>
        <dbReference type="Proteomes" id="UP000294558"/>
    </source>
</evidence>
<dbReference type="Pfam" id="PF08281">
    <property type="entry name" value="Sigma70_r4_2"/>
    <property type="match status" value="1"/>
</dbReference>
<evidence type="ECO:0000256" key="5">
    <source>
        <dbReference type="ARBA" id="ARBA00023163"/>
    </source>
</evidence>
<dbReference type="GO" id="GO:0016987">
    <property type="term" value="F:sigma factor activity"/>
    <property type="evidence" value="ECO:0007669"/>
    <property type="project" value="UniProtKB-KW"/>
</dbReference>
<dbReference type="SUPFAM" id="SSF88659">
    <property type="entry name" value="Sigma3 and sigma4 domains of RNA polymerase sigma factors"/>
    <property type="match status" value="1"/>
</dbReference>
<evidence type="ECO:0000256" key="3">
    <source>
        <dbReference type="ARBA" id="ARBA00023082"/>
    </source>
</evidence>
<dbReference type="SUPFAM" id="SSF88946">
    <property type="entry name" value="Sigma2 domain of RNA polymerase sigma factors"/>
    <property type="match status" value="1"/>
</dbReference>
<organism evidence="7 8">
    <name type="scientific">Ilumatobacter fluminis</name>
    <dbReference type="NCBI Taxonomy" id="467091"/>
    <lineage>
        <taxon>Bacteria</taxon>
        <taxon>Bacillati</taxon>
        <taxon>Actinomycetota</taxon>
        <taxon>Acidimicrobiia</taxon>
        <taxon>Acidimicrobiales</taxon>
        <taxon>Ilumatobacteraceae</taxon>
        <taxon>Ilumatobacter</taxon>
    </lineage>
</organism>
<dbReference type="GO" id="GO:0003677">
    <property type="term" value="F:DNA binding"/>
    <property type="evidence" value="ECO:0007669"/>
    <property type="project" value="UniProtKB-KW"/>
</dbReference>
<dbReference type="InterPro" id="IPR036388">
    <property type="entry name" value="WH-like_DNA-bd_sf"/>
</dbReference>
<keyword evidence="2" id="KW-0805">Transcription regulation</keyword>
<dbReference type="InterPro" id="IPR013325">
    <property type="entry name" value="RNA_pol_sigma_r2"/>
</dbReference>
<dbReference type="Gene3D" id="1.10.1740.10">
    <property type="match status" value="1"/>
</dbReference>
<dbReference type="Proteomes" id="UP000294558">
    <property type="component" value="Unassembled WGS sequence"/>
</dbReference>
<protein>
    <submittedName>
        <fullName evidence="7">RNA polymerase sigma-70 factor (ECF subfamily)</fullName>
    </submittedName>
</protein>
<dbReference type="GO" id="GO:0006352">
    <property type="term" value="P:DNA-templated transcription initiation"/>
    <property type="evidence" value="ECO:0007669"/>
    <property type="project" value="InterPro"/>
</dbReference>
<dbReference type="InterPro" id="IPR039425">
    <property type="entry name" value="RNA_pol_sigma-70-like"/>
</dbReference>
<dbReference type="InterPro" id="IPR013249">
    <property type="entry name" value="RNA_pol_sigma70_r4_t2"/>
</dbReference>
<dbReference type="Gene3D" id="1.10.10.10">
    <property type="entry name" value="Winged helix-like DNA-binding domain superfamily/Winged helix DNA-binding domain"/>
    <property type="match status" value="1"/>
</dbReference>
<evidence type="ECO:0000256" key="4">
    <source>
        <dbReference type="ARBA" id="ARBA00023125"/>
    </source>
</evidence>
<dbReference type="PANTHER" id="PTHR43133">
    <property type="entry name" value="RNA POLYMERASE ECF-TYPE SIGMA FACTO"/>
    <property type="match status" value="1"/>
</dbReference>
<proteinExistence type="inferred from homology"/>
<evidence type="ECO:0000256" key="2">
    <source>
        <dbReference type="ARBA" id="ARBA00023015"/>
    </source>
</evidence>
<gene>
    <name evidence="7" type="ORF">BDK89_3063</name>
</gene>
<dbReference type="EMBL" id="SOAU01000001">
    <property type="protein sequence ID" value="TDT17453.1"/>
    <property type="molecule type" value="Genomic_DNA"/>
</dbReference>
<evidence type="ECO:0000256" key="1">
    <source>
        <dbReference type="ARBA" id="ARBA00010641"/>
    </source>
</evidence>